<evidence type="ECO:0000313" key="2">
    <source>
        <dbReference type="Proteomes" id="UP000248627"/>
    </source>
</evidence>
<dbReference type="AlphaFoldDB" id="A0A2W2BXG8"/>
<proteinExistence type="predicted"/>
<dbReference type="Proteomes" id="UP000248627">
    <property type="component" value="Unassembled WGS sequence"/>
</dbReference>
<name>A0A2W2BXG8_9ACTN</name>
<keyword evidence="2" id="KW-1185">Reference proteome</keyword>
<organism evidence="1 2">
    <name type="scientific">Micromonospora endophytica</name>
    <dbReference type="NCBI Taxonomy" id="515350"/>
    <lineage>
        <taxon>Bacteria</taxon>
        <taxon>Bacillati</taxon>
        <taxon>Actinomycetota</taxon>
        <taxon>Actinomycetes</taxon>
        <taxon>Micromonosporales</taxon>
        <taxon>Micromonosporaceae</taxon>
        <taxon>Micromonospora</taxon>
    </lineage>
</organism>
<comment type="caution">
    <text evidence="1">The sequence shown here is derived from an EMBL/GenBank/DDBJ whole genome shotgun (WGS) entry which is preliminary data.</text>
</comment>
<dbReference type="RefSeq" id="WP_111244893.1">
    <property type="nucleotide sequence ID" value="NZ_AP023358.1"/>
</dbReference>
<dbReference type="OrthoDB" id="4559359at2"/>
<reference evidence="1 2" key="1">
    <citation type="submission" date="2018-01" db="EMBL/GenBank/DDBJ databases">
        <title>Draft genome sequence of Jishengella endophytica.</title>
        <authorList>
            <person name="Sahin N."/>
            <person name="Ay H."/>
            <person name="Saygin H."/>
        </authorList>
    </citation>
    <scope>NUCLEOTIDE SEQUENCE [LARGE SCALE GENOMIC DNA]</scope>
    <source>
        <strain evidence="1 2">DSM 45430</strain>
    </source>
</reference>
<gene>
    <name evidence="1" type="ORF">C1I93_20305</name>
</gene>
<sequence length="142" mass="15489">MTHEERRAWIMLMVSLLAYTGYAAVLLSRAEGGSLTATPYVAAMLWTIGGAMVASILAEIGMGVLNPRASRVTDDRDREIGRLGDRVGQAFVVIGAVAAMLMAMAQWHWFWIANVIYLCFVLSAVVGSLAKVIAYRKGVPQW</sequence>
<dbReference type="EMBL" id="POTX01000152">
    <property type="protein sequence ID" value="PZF91995.1"/>
    <property type="molecule type" value="Genomic_DNA"/>
</dbReference>
<evidence type="ECO:0000313" key="1">
    <source>
        <dbReference type="EMBL" id="PZF91995.1"/>
    </source>
</evidence>
<protein>
    <submittedName>
        <fullName evidence="1">Uncharacterized protein</fullName>
    </submittedName>
</protein>
<accession>A0A2W2BXG8</accession>